<sequence>MDERGRLIVNKYFQNRSACVKTVGHLQLVSLDGETAFFSCSS</sequence>
<reference evidence="1" key="1">
    <citation type="submission" date="2014-11" db="EMBL/GenBank/DDBJ databases">
        <authorList>
            <person name="Amaro Gonzalez C."/>
        </authorList>
    </citation>
    <scope>NUCLEOTIDE SEQUENCE</scope>
</reference>
<proteinExistence type="predicted"/>
<dbReference type="EMBL" id="GBXM01062357">
    <property type="protein sequence ID" value="JAH46220.1"/>
    <property type="molecule type" value="Transcribed_RNA"/>
</dbReference>
<reference evidence="1" key="2">
    <citation type="journal article" date="2015" name="Fish Shellfish Immunol.">
        <title>Early steps in the European eel (Anguilla anguilla)-Vibrio vulnificus interaction in the gills: Role of the RtxA13 toxin.</title>
        <authorList>
            <person name="Callol A."/>
            <person name="Pajuelo D."/>
            <person name="Ebbesson L."/>
            <person name="Teles M."/>
            <person name="MacKenzie S."/>
            <person name="Amaro C."/>
        </authorList>
    </citation>
    <scope>NUCLEOTIDE SEQUENCE</scope>
</reference>
<accession>A0A0E9SZU8</accession>
<evidence type="ECO:0000313" key="1">
    <source>
        <dbReference type="EMBL" id="JAH46220.1"/>
    </source>
</evidence>
<dbReference type="AlphaFoldDB" id="A0A0E9SZU8"/>
<organism evidence="1">
    <name type="scientific">Anguilla anguilla</name>
    <name type="common">European freshwater eel</name>
    <name type="synonym">Muraena anguilla</name>
    <dbReference type="NCBI Taxonomy" id="7936"/>
    <lineage>
        <taxon>Eukaryota</taxon>
        <taxon>Metazoa</taxon>
        <taxon>Chordata</taxon>
        <taxon>Craniata</taxon>
        <taxon>Vertebrata</taxon>
        <taxon>Euteleostomi</taxon>
        <taxon>Actinopterygii</taxon>
        <taxon>Neopterygii</taxon>
        <taxon>Teleostei</taxon>
        <taxon>Anguilliformes</taxon>
        <taxon>Anguillidae</taxon>
        <taxon>Anguilla</taxon>
    </lineage>
</organism>
<protein>
    <submittedName>
        <fullName evidence="1">Uncharacterized protein</fullName>
    </submittedName>
</protein>
<name>A0A0E9SZU8_ANGAN</name>